<keyword evidence="5 8" id="KW-0812">Transmembrane</keyword>
<evidence type="ECO:0000256" key="5">
    <source>
        <dbReference type="ARBA" id="ARBA00022692"/>
    </source>
</evidence>
<evidence type="ECO:0000256" key="4">
    <source>
        <dbReference type="ARBA" id="ARBA00022475"/>
    </source>
</evidence>
<dbReference type="Proteomes" id="UP000315200">
    <property type="component" value="Unassembled WGS sequence"/>
</dbReference>
<evidence type="ECO:0000256" key="6">
    <source>
        <dbReference type="ARBA" id="ARBA00022989"/>
    </source>
</evidence>
<evidence type="ECO:0000256" key="3">
    <source>
        <dbReference type="ARBA" id="ARBA00022448"/>
    </source>
</evidence>
<feature type="domain" description="ABC-2 type transporter transmembrane" evidence="9">
    <location>
        <begin position="3"/>
        <end position="95"/>
    </location>
</feature>
<evidence type="ECO:0000256" key="7">
    <source>
        <dbReference type="ARBA" id="ARBA00023136"/>
    </source>
</evidence>
<dbReference type="GO" id="GO:0005886">
    <property type="term" value="C:plasma membrane"/>
    <property type="evidence" value="ECO:0007669"/>
    <property type="project" value="UniProtKB-SubCell"/>
</dbReference>
<evidence type="ECO:0000256" key="1">
    <source>
        <dbReference type="ARBA" id="ARBA00004651"/>
    </source>
</evidence>
<protein>
    <recommendedName>
        <fullName evidence="9">ABC-2 type transporter transmembrane domain-containing protein</fullName>
    </recommendedName>
</protein>
<gene>
    <name evidence="10" type="ORF">Ccl03g_04830</name>
</gene>
<comment type="subcellular location">
    <subcellularLocation>
        <location evidence="1">Cell membrane</location>
        <topology evidence="1">Multi-pass membrane protein</topology>
    </subcellularLocation>
</comment>
<evidence type="ECO:0000313" key="11">
    <source>
        <dbReference type="Proteomes" id="UP000315200"/>
    </source>
</evidence>
<comment type="caution">
    <text evidence="10">The sequence shown here is derived from an EMBL/GenBank/DDBJ whole genome shotgun (WGS) entry which is preliminary data.</text>
</comment>
<dbReference type="EMBL" id="BJLB01000001">
    <property type="protein sequence ID" value="GEA34770.1"/>
    <property type="molecule type" value="Genomic_DNA"/>
</dbReference>
<evidence type="ECO:0000256" key="8">
    <source>
        <dbReference type="SAM" id="Phobius"/>
    </source>
</evidence>
<reference evidence="10 11" key="1">
    <citation type="submission" date="2019-06" db="EMBL/GenBank/DDBJ databases">
        <title>Draft genome sequence of [Clostridium] clostridioforme NBRC 113352.</title>
        <authorList>
            <person name="Miura T."/>
            <person name="Furukawa M."/>
            <person name="Shimamura M."/>
            <person name="Ohyama Y."/>
            <person name="Yamazoe A."/>
            <person name="Kawasaki H."/>
        </authorList>
    </citation>
    <scope>NUCLEOTIDE SEQUENCE [LARGE SCALE GENOMIC DNA]</scope>
    <source>
        <strain evidence="10 11">NBRC 113352</strain>
    </source>
</reference>
<keyword evidence="7 8" id="KW-0472">Membrane</keyword>
<evidence type="ECO:0000256" key="2">
    <source>
        <dbReference type="ARBA" id="ARBA00007783"/>
    </source>
</evidence>
<dbReference type="GO" id="GO:0015920">
    <property type="term" value="P:lipopolysaccharide transport"/>
    <property type="evidence" value="ECO:0007669"/>
    <property type="project" value="TreeGrafter"/>
</dbReference>
<evidence type="ECO:0000259" key="9">
    <source>
        <dbReference type="Pfam" id="PF01061"/>
    </source>
</evidence>
<dbReference type="InterPro" id="IPR013525">
    <property type="entry name" value="ABC2_TM"/>
</dbReference>
<dbReference type="PANTHER" id="PTHR30413:SF10">
    <property type="entry name" value="CAPSULE POLYSACCHARIDE EXPORT INNER-MEMBRANE PROTEIN CTRC"/>
    <property type="match status" value="1"/>
</dbReference>
<dbReference type="AlphaFoldDB" id="A0A829WC14"/>
<keyword evidence="4" id="KW-1003">Cell membrane</keyword>
<dbReference type="Pfam" id="PF01061">
    <property type="entry name" value="ABC2_membrane"/>
    <property type="match status" value="1"/>
</dbReference>
<name>A0A829WC14_9FIRM</name>
<evidence type="ECO:0000313" key="10">
    <source>
        <dbReference type="EMBL" id="GEA34770.1"/>
    </source>
</evidence>
<comment type="similarity">
    <text evidence="2">Belongs to the ABC-2 integral membrane protein family.</text>
</comment>
<sequence length="136" mass="15840">MLIVFIVCRVNFNINMLWIPAILLQIYVFSVGVGFFLAQGTVFFRDIQHIYSAVTTAWMYLTPIFYPINQLPENIQWIIKHVNPMYAYITQFRTIVLDGLFPDVRLIFYGFTVAGISLILGSIVFLKTQDKFILYI</sequence>
<accession>A0A829WC14</accession>
<keyword evidence="6 8" id="KW-1133">Transmembrane helix</keyword>
<dbReference type="GO" id="GO:0140359">
    <property type="term" value="F:ABC-type transporter activity"/>
    <property type="evidence" value="ECO:0007669"/>
    <property type="project" value="InterPro"/>
</dbReference>
<feature type="transmembrane region" description="Helical" evidence="8">
    <location>
        <begin position="50"/>
        <end position="68"/>
    </location>
</feature>
<feature type="transmembrane region" description="Helical" evidence="8">
    <location>
        <begin position="106"/>
        <end position="126"/>
    </location>
</feature>
<proteinExistence type="inferred from homology"/>
<keyword evidence="3" id="KW-0813">Transport</keyword>
<organism evidence="10 11">
    <name type="scientific">Enterocloster clostridioformis</name>
    <dbReference type="NCBI Taxonomy" id="1531"/>
    <lineage>
        <taxon>Bacteria</taxon>
        <taxon>Bacillati</taxon>
        <taxon>Bacillota</taxon>
        <taxon>Clostridia</taxon>
        <taxon>Lachnospirales</taxon>
        <taxon>Lachnospiraceae</taxon>
        <taxon>Enterocloster</taxon>
    </lineage>
</organism>
<dbReference type="PANTHER" id="PTHR30413">
    <property type="entry name" value="INNER MEMBRANE TRANSPORT PERMEASE"/>
    <property type="match status" value="1"/>
</dbReference>
<feature type="transmembrane region" description="Helical" evidence="8">
    <location>
        <begin position="17"/>
        <end position="38"/>
    </location>
</feature>